<proteinExistence type="predicted"/>
<evidence type="ECO:0000313" key="2">
    <source>
        <dbReference type="Proteomes" id="UP001634394"/>
    </source>
</evidence>
<gene>
    <name evidence="1" type="ORF">ACJMK2_011102</name>
</gene>
<name>A0ABD3V6W0_SINWO</name>
<dbReference type="AlphaFoldDB" id="A0ABD3V6W0"/>
<organism evidence="1 2">
    <name type="scientific">Sinanodonta woodiana</name>
    <name type="common">Chinese pond mussel</name>
    <name type="synonym">Anodonta woodiana</name>
    <dbReference type="NCBI Taxonomy" id="1069815"/>
    <lineage>
        <taxon>Eukaryota</taxon>
        <taxon>Metazoa</taxon>
        <taxon>Spiralia</taxon>
        <taxon>Lophotrochozoa</taxon>
        <taxon>Mollusca</taxon>
        <taxon>Bivalvia</taxon>
        <taxon>Autobranchia</taxon>
        <taxon>Heteroconchia</taxon>
        <taxon>Palaeoheterodonta</taxon>
        <taxon>Unionida</taxon>
        <taxon>Unionoidea</taxon>
        <taxon>Unionidae</taxon>
        <taxon>Unioninae</taxon>
        <taxon>Sinanodonta</taxon>
    </lineage>
</organism>
<comment type="caution">
    <text evidence="1">The sequence shown here is derived from an EMBL/GenBank/DDBJ whole genome shotgun (WGS) entry which is preliminary data.</text>
</comment>
<reference evidence="1 2" key="1">
    <citation type="submission" date="2024-11" db="EMBL/GenBank/DDBJ databases">
        <title>Chromosome-level genome assembly of the freshwater bivalve Anodonta woodiana.</title>
        <authorList>
            <person name="Chen X."/>
        </authorList>
    </citation>
    <scope>NUCLEOTIDE SEQUENCE [LARGE SCALE GENOMIC DNA]</scope>
    <source>
        <strain evidence="1">MN2024</strain>
        <tissue evidence="1">Gills</tissue>
    </source>
</reference>
<evidence type="ECO:0000313" key="1">
    <source>
        <dbReference type="EMBL" id="KAL3856333.1"/>
    </source>
</evidence>
<sequence>DMTDITRVPRSSKWGVIRDGVGREIRVLKIGKLHLTEASLQLFKLEGDVLARMERVRNMSVNDNDVVILAFPKSGK</sequence>
<feature type="non-terminal residue" evidence="1">
    <location>
        <position position="1"/>
    </location>
</feature>
<dbReference type="Proteomes" id="UP001634394">
    <property type="component" value="Unassembled WGS sequence"/>
</dbReference>
<keyword evidence="2" id="KW-1185">Reference proteome</keyword>
<dbReference type="EMBL" id="JBJQND010000013">
    <property type="protein sequence ID" value="KAL3856333.1"/>
    <property type="molecule type" value="Genomic_DNA"/>
</dbReference>
<protein>
    <submittedName>
        <fullName evidence="1">Uncharacterized protein</fullName>
    </submittedName>
</protein>
<accession>A0ABD3V6W0</accession>